<gene>
    <name evidence="1" type="ORF">EU508_17655</name>
</gene>
<comment type="caution">
    <text evidence="1">The sequence shown here is derived from an EMBL/GenBank/DDBJ whole genome shotgun (WGS) entry which is preliminary data.</text>
</comment>
<proteinExistence type="predicted"/>
<organism evidence="1 2">
    <name type="scientific">Pseudoalteromonas fuliginea</name>
    <dbReference type="NCBI Taxonomy" id="1872678"/>
    <lineage>
        <taxon>Bacteria</taxon>
        <taxon>Pseudomonadati</taxon>
        <taxon>Pseudomonadota</taxon>
        <taxon>Gammaproteobacteria</taxon>
        <taxon>Alteromonadales</taxon>
        <taxon>Pseudoalteromonadaceae</taxon>
        <taxon>Pseudoalteromonas</taxon>
    </lineage>
</organism>
<evidence type="ECO:0008006" key="3">
    <source>
        <dbReference type="Google" id="ProtNLM"/>
    </source>
</evidence>
<reference evidence="1 2" key="1">
    <citation type="submission" date="2019-01" db="EMBL/GenBank/DDBJ databases">
        <title>Genome sequences of marine Pseudoalteromonas species.</title>
        <authorList>
            <person name="Boraston A.B."/>
            <person name="Hehemann J.-H."/>
            <person name="Vickers C.J."/>
            <person name="Salama-Alber O."/>
            <person name="Abe K."/>
            <person name="Hettle A.J."/>
        </authorList>
    </citation>
    <scope>NUCLEOTIDE SEQUENCE [LARGE SCALE GENOMIC DNA]</scope>
    <source>
        <strain evidence="1 2">PS42</strain>
    </source>
</reference>
<evidence type="ECO:0000313" key="1">
    <source>
        <dbReference type="EMBL" id="KAA1157548.1"/>
    </source>
</evidence>
<accession>A0AB73BDB9</accession>
<evidence type="ECO:0000313" key="2">
    <source>
        <dbReference type="Proteomes" id="UP000324162"/>
    </source>
</evidence>
<dbReference type="EMBL" id="SEUK01000054">
    <property type="protein sequence ID" value="KAA1157548.1"/>
    <property type="molecule type" value="Genomic_DNA"/>
</dbReference>
<sequence>MFNNALGSLTNLNTLFAQSVNNTNQTSVTPALLTSGDLQAINDLQTNAPKISDELLSQLNSESIASNQKVEDVLQQQLTSLFTISSTPSALKYKLSDEELALRTVIRSQHEGLLKNENSTQLIERLNTSVKNIQGAYANTSDILSSLGQLGHEQKTFLASSQQRVERSLNPYIESLNRSKYEDDDNYLFELSVKTKEGDIINITFNSSQGYDEETGEAVDDFSLSYEVNGNLSEAEHKALSQVLSGVGEMADDFFKVSENSFNPIMVPNQADTSLDFLAGFNSEQLAGFNVSFSTTQNDALDTGENTLDLSYSIDEASNQQALVFKAVGGQNDIDFALDMSTIGAKDTQQMQQYLASLDQSLEDSRVNSTKDDKESAFGRKGDEAMQQGFALFKGAFTSMSAAAERYSNLESLADQHFNDGRAMVADLVDNMITNDARYQGLGNKAPNTLGAGISKLADFDATFSYALDNGDYQPKNTIELSQATEQAQLGDLSGLTQSKNVSSHFDYQYSRPDYYNKEESYNVGTAVKNKELVGLDQSHEVDVDTKMFEFNPQTNQYELQMAMQEQTVSKSDIRLIDDIWLEENENSYNMNKKERDESDDKQDDFIETNRHSYTKLATLIGDLDKLAENKDVRREYLTNLSQVNFFMDKK</sequence>
<dbReference type="AlphaFoldDB" id="A0AB73BDB9"/>
<dbReference type="Proteomes" id="UP000324162">
    <property type="component" value="Unassembled WGS sequence"/>
</dbReference>
<name>A0AB73BDB9_9GAMM</name>
<protein>
    <recommendedName>
        <fullName evidence="3">Flagellar hook-associated protein 2 C-terminal domain-containing protein</fullName>
    </recommendedName>
</protein>
<dbReference type="RefSeq" id="WP_149615055.1">
    <property type="nucleotide sequence ID" value="NZ_SEUK01000054.1"/>
</dbReference>